<dbReference type="PANTHER" id="PTHR16675:SF278">
    <property type="entry name" value="MAJOR HISTOCOMPATIBILITY COMPLEX CLASS I-RELATED GENE PROTEIN-LIKE"/>
    <property type="match status" value="1"/>
</dbReference>
<evidence type="ECO:0000256" key="7">
    <source>
        <dbReference type="RuleBase" id="RU004439"/>
    </source>
</evidence>
<gene>
    <name evidence="13" type="primary">LOC121393115</name>
</gene>
<keyword evidence="3 10" id="KW-0732">Signal</keyword>
<dbReference type="InterPro" id="IPR001039">
    <property type="entry name" value="MHC_I_a_a1/a2"/>
</dbReference>
<dbReference type="RefSeq" id="XP_041431009.1">
    <property type="nucleotide sequence ID" value="XM_041575075.1"/>
</dbReference>
<feature type="transmembrane region" description="Helical" evidence="9">
    <location>
        <begin position="303"/>
        <end position="324"/>
    </location>
</feature>
<feature type="region of interest" description="Disordered" evidence="8">
    <location>
        <begin position="329"/>
        <end position="359"/>
    </location>
</feature>
<dbReference type="InterPro" id="IPR050208">
    <property type="entry name" value="MHC_class-I_related"/>
</dbReference>
<name>A0A8J1LP79_XENLA</name>
<feature type="signal peptide" evidence="10">
    <location>
        <begin position="1"/>
        <end position="23"/>
    </location>
</feature>
<evidence type="ECO:0000259" key="11">
    <source>
        <dbReference type="PROSITE" id="PS50835"/>
    </source>
</evidence>
<dbReference type="InterPro" id="IPR003597">
    <property type="entry name" value="Ig_C1-set"/>
</dbReference>
<evidence type="ECO:0000256" key="3">
    <source>
        <dbReference type="ARBA" id="ARBA00022729"/>
    </source>
</evidence>
<comment type="similarity">
    <text evidence="7">Belongs to the MHC class I family.</text>
</comment>
<dbReference type="Gene3D" id="2.60.40.10">
    <property type="entry name" value="Immunoglobulins"/>
    <property type="match status" value="1"/>
</dbReference>
<dbReference type="PRINTS" id="PR01638">
    <property type="entry name" value="MHCCLASSI"/>
</dbReference>
<protein>
    <submittedName>
        <fullName evidence="13">Zinc-alpha-2-glycoprotein-like</fullName>
    </submittedName>
</protein>
<keyword evidence="5" id="KW-1015">Disulfide bond</keyword>
<dbReference type="InterPro" id="IPR011162">
    <property type="entry name" value="MHC_I/II-like_Ag-recog"/>
</dbReference>
<sequence length="359" mass="40633">MDGRGTAWFVFLIFSVGISAVYCGKHVLEYYMTMTSDHIPGIPRFSITAHVDGLQHGRYTSDHRRAEPLIPSLGTLTEHLEKQTSFAERWEEYQKSKMAFLMQFLNKTAGHGHHHVHVYQRKYICELRDDGTFLGYHAFLFNGKEVIAFDKERETFVPITPEAAHLIPSWNQYLAGVKANKFYLENVCIKHLQLYLSYISTVLERKVPPKVKISVSISDRGKLLCCLVYGFHPKKVHVKVIKNGTEEVPPEELKHVLPNPDGTYQIRVSVRVTPGDGATYSCHVDHSSLENPLVVPFEPRENLYTIISFATAVVVLVVLGVFICRKKKDSGNTKQDNTHCPPCLKSSSSECQSLNLEDG</sequence>
<dbReference type="PANTHER" id="PTHR16675">
    <property type="entry name" value="MHC CLASS I-RELATED"/>
    <property type="match status" value="1"/>
</dbReference>
<dbReference type="InterPro" id="IPR011161">
    <property type="entry name" value="MHC_I-like_Ag-recog"/>
</dbReference>
<dbReference type="SMART" id="SM00407">
    <property type="entry name" value="IGc1"/>
    <property type="match status" value="1"/>
</dbReference>
<dbReference type="OrthoDB" id="8936120at2759"/>
<dbReference type="GO" id="GO:0005615">
    <property type="term" value="C:extracellular space"/>
    <property type="evidence" value="ECO:0000318"/>
    <property type="project" value="GO_Central"/>
</dbReference>
<evidence type="ECO:0000256" key="4">
    <source>
        <dbReference type="ARBA" id="ARBA00023136"/>
    </source>
</evidence>
<keyword evidence="2" id="KW-1003">Cell membrane</keyword>
<dbReference type="SUPFAM" id="SSF54452">
    <property type="entry name" value="MHC antigen-recognition domain"/>
    <property type="match status" value="1"/>
</dbReference>
<evidence type="ECO:0000256" key="9">
    <source>
        <dbReference type="SAM" id="Phobius"/>
    </source>
</evidence>
<dbReference type="GO" id="GO:0009897">
    <property type="term" value="C:external side of plasma membrane"/>
    <property type="evidence" value="ECO:0000318"/>
    <property type="project" value="GO_Central"/>
</dbReference>
<dbReference type="FunFam" id="3.30.500.10:FF:000003">
    <property type="entry name" value="IgG receptor FcRn large subunit p51"/>
    <property type="match status" value="1"/>
</dbReference>
<evidence type="ECO:0000256" key="10">
    <source>
        <dbReference type="SAM" id="SignalP"/>
    </source>
</evidence>
<evidence type="ECO:0000256" key="6">
    <source>
        <dbReference type="ARBA" id="ARBA00023180"/>
    </source>
</evidence>
<reference evidence="13" key="1">
    <citation type="submission" date="2025-08" db="UniProtKB">
        <authorList>
            <consortium name="RefSeq"/>
        </authorList>
    </citation>
    <scope>IDENTIFICATION</scope>
    <source>
        <strain evidence="13">J_2021</strain>
        <tissue evidence="13">Erythrocytes</tissue>
    </source>
</reference>
<keyword evidence="12" id="KW-1185">Reference proteome</keyword>
<dbReference type="SMR" id="A0A8J1LP79"/>
<feature type="domain" description="Ig-like" evidence="11">
    <location>
        <begin position="209"/>
        <end position="294"/>
    </location>
</feature>
<dbReference type="KEGG" id="xla:121393115"/>
<dbReference type="Gene3D" id="3.30.500.10">
    <property type="entry name" value="MHC class I-like antigen recognition-like"/>
    <property type="match status" value="1"/>
</dbReference>
<dbReference type="SUPFAM" id="SSF48726">
    <property type="entry name" value="Immunoglobulin"/>
    <property type="match status" value="1"/>
</dbReference>
<dbReference type="InterPro" id="IPR007110">
    <property type="entry name" value="Ig-like_dom"/>
</dbReference>
<evidence type="ECO:0000256" key="1">
    <source>
        <dbReference type="ARBA" id="ARBA00004236"/>
    </source>
</evidence>
<dbReference type="CTD" id="121393115"/>
<evidence type="ECO:0000313" key="13">
    <source>
        <dbReference type="RefSeq" id="XP_041431009.1"/>
    </source>
</evidence>
<keyword evidence="4 9" id="KW-0472">Membrane</keyword>
<organism evidence="12 13">
    <name type="scientific">Xenopus laevis</name>
    <name type="common">African clawed frog</name>
    <dbReference type="NCBI Taxonomy" id="8355"/>
    <lineage>
        <taxon>Eukaryota</taxon>
        <taxon>Metazoa</taxon>
        <taxon>Chordata</taxon>
        <taxon>Craniata</taxon>
        <taxon>Vertebrata</taxon>
        <taxon>Euteleostomi</taxon>
        <taxon>Amphibia</taxon>
        <taxon>Batrachia</taxon>
        <taxon>Anura</taxon>
        <taxon>Pipoidea</taxon>
        <taxon>Pipidae</taxon>
        <taxon>Xenopodinae</taxon>
        <taxon>Xenopus</taxon>
        <taxon>Xenopus</taxon>
    </lineage>
</organism>
<keyword evidence="6" id="KW-0325">Glycoprotein</keyword>
<feature type="compositionally biased region" description="Polar residues" evidence="8">
    <location>
        <begin position="345"/>
        <end position="359"/>
    </location>
</feature>
<dbReference type="AlphaFoldDB" id="A0A8J1LP79"/>
<proteinExistence type="inferred from homology"/>
<keyword evidence="9" id="KW-0812">Transmembrane</keyword>
<dbReference type="GO" id="GO:0006955">
    <property type="term" value="P:immune response"/>
    <property type="evidence" value="ECO:0000318"/>
    <property type="project" value="GO_Central"/>
</dbReference>
<dbReference type="InterPro" id="IPR013783">
    <property type="entry name" value="Ig-like_fold"/>
</dbReference>
<keyword evidence="9" id="KW-1133">Transmembrane helix</keyword>
<dbReference type="PROSITE" id="PS00290">
    <property type="entry name" value="IG_MHC"/>
    <property type="match status" value="1"/>
</dbReference>
<dbReference type="InterPro" id="IPR036179">
    <property type="entry name" value="Ig-like_dom_sf"/>
</dbReference>
<evidence type="ECO:0000256" key="5">
    <source>
        <dbReference type="ARBA" id="ARBA00023157"/>
    </source>
</evidence>
<feature type="chain" id="PRO_5035231688" evidence="10">
    <location>
        <begin position="24"/>
        <end position="359"/>
    </location>
</feature>
<accession>A0A8J1LP79</accession>
<dbReference type="GeneID" id="121393115"/>
<evidence type="ECO:0000256" key="2">
    <source>
        <dbReference type="ARBA" id="ARBA00022475"/>
    </source>
</evidence>
<evidence type="ECO:0000313" key="12">
    <source>
        <dbReference type="Proteomes" id="UP000186698"/>
    </source>
</evidence>
<dbReference type="PROSITE" id="PS50835">
    <property type="entry name" value="IG_LIKE"/>
    <property type="match status" value="1"/>
</dbReference>
<dbReference type="InterPro" id="IPR037055">
    <property type="entry name" value="MHC_I-like_Ag-recog_sf"/>
</dbReference>
<dbReference type="InterPro" id="IPR003006">
    <property type="entry name" value="Ig/MHC_CS"/>
</dbReference>
<evidence type="ECO:0000256" key="8">
    <source>
        <dbReference type="SAM" id="MobiDB-lite"/>
    </source>
</evidence>
<dbReference type="Pfam" id="PF07654">
    <property type="entry name" value="C1-set"/>
    <property type="match status" value="1"/>
</dbReference>
<dbReference type="Pfam" id="PF00129">
    <property type="entry name" value="MHC_I"/>
    <property type="match status" value="1"/>
</dbReference>
<comment type="subcellular location">
    <subcellularLocation>
        <location evidence="1">Cell membrane</location>
    </subcellularLocation>
</comment>
<dbReference type="Proteomes" id="UP000186698">
    <property type="component" value="Chromosome 8S"/>
</dbReference>